<gene>
    <name evidence="6" type="ORF">PMIN01_03774</name>
</gene>
<name>A0A9P6KU08_9PLEO</name>
<comment type="caution">
    <text evidence="6">The sequence shown here is derived from an EMBL/GenBank/DDBJ whole genome shotgun (WGS) entry which is preliminary data.</text>
</comment>
<feature type="domain" description="ATPase AAA-type core" evidence="4">
    <location>
        <begin position="306"/>
        <end position="350"/>
    </location>
</feature>
<dbReference type="Pfam" id="PF00004">
    <property type="entry name" value="AAA"/>
    <property type="match status" value="1"/>
</dbReference>
<feature type="region of interest" description="Disordered" evidence="3">
    <location>
        <begin position="1"/>
        <end position="22"/>
    </location>
</feature>
<organism evidence="6 7">
    <name type="scientific">Paraphaeosphaeria minitans</name>
    <dbReference type="NCBI Taxonomy" id="565426"/>
    <lineage>
        <taxon>Eukaryota</taxon>
        <taxon>Fungi</taxon>
        <taxon>Dikarya</taxon>
        <taxon>Ascomycota</taxon>
        <taxon>Pezizomycotina</taxon>
        <taxon>Dothideomycetes</taxon>
        <taxon>Pleosporomycetidae</taxon>
        <taxon>Pleosporales</taxon>
        <taxon>Massarineae</taxon>
        <taxon>Didymosphaeriaceae</taxon>
        <taxon>Paraphaeosphaeria</taxon>
    </lineage>
</organism>
<dbReference type="InterPro" id="IPR003959">
    <property type="entry name" value="ATPase_AAA_core"/>
</dbReference>
<accession>A0A9P6KU08</accession>
<evidence type="ECO:0000256" key="1">
    <source>
        <dbReference type="ARBA" id="ARBA00022741"/>
    </source>
</evidence>
<dbReference type="PANTHER" id="PTHR23070">
    <property type="entry name" value="BCS1 AAA-TYPE ATPASE"/>
    <property type="match status" value="1"/>
</dbReference>
<dbReference type="SUPFAM" id="SSF52540">
    <property type="entry name" value="P-loop containing nucleoside triphosphate hydrolases"/>
    <property type="match status" value="1"/>
</dbReference>
<proteinExistence type="predicted"/>
<dbReference type="GO" id="GO:0005524">
    <property type="term" value="F:ATP binding"/>
    <property type="evidence" value="ECO:0007669"/>
    <property type="project" value="UniProtKB-KW"/>
</dbReference>
<feature type="compositionally biased region" description="Basic and acidic residues" evidence="3">
    <location>
        <begin position="38"/>
        <end position="47"/>
    </location>
</feature>
<keyword evidence="7" id="KW-1185">Reference proteome</keyword>
<keyword evidence="1" id="KW-0547">Nucleotide-binding</keyword>
<evidence type="ECO:0000313" key="7">
    <source>
        <dbReference type="Proteomes" id="UP000756921"/>
    </source>
</evidence>
<dbReference type="Gene3D" id="3.40.50.300">
    <property type="entry name" value="P-loop containing nucleotide triphosphate hydrolases"/>
    <property type="match status" value="1"/>
</dbReference>
<dbReference type="InterPro" id="IPR050747">
    <property type="entry name" value="Mitochondrial_chaperone_BCS1"/>
</dbReference>
<feature type="domain" description="Mitochondrial chaperone BCS1-like ATPase lid" evidence="5">
    <location>
        <begin position="357"/>
        <end position="423"/>
    </location>
</feature>
<dbReference type="Proteomes" id="UP000756921">
    <property type="component" value="Unassembled WGS sequence"/>
</dbReference>
<evidence type="ECO:0000259" key="4">
    <source>
        <dbReference type="Pfam" id="PF00004"/>
    </source>
</evidence>
<dbReference type="OrthoDB" id="10251412at2759"/>
<evidence type="ECO:0000259" key="5">
    <source>
        <dbReference type="Pfam" id="PF25426"/>
    </source>
</evidence>
<dbReference type="InterPro" id="IPR057495">
    <property type="entry name" value="AAA_lid_BCS1"/>
</dbReference>
<dbReference type="AlphaFoldDB" id="A0A9P6KU08"/>
<protein>
    <submittedName>
        <fullName evidence="6">Mitochondrial chaperone bcs1</fullName>
    </submittedName>
</protein>
<dbReference type="Pfam" id="PF25426">
    <property type="entry name" value="AAA_lid_BCS1"/>
    <property type="match status" value="1"/>
</dbReference>
<evidence type="ECO:0000256" key="2">
    <source>
        <dbReference type="ARBA" id="ARBA00022840"/>
    </source>
</evidence>
<evidence type="ECO:0000313" key="6">
    <source>
        <dbReference type="EMBL" id="KAF9738491.1"/>
    </source>
</evidence>
<feature type="compositionally biased region" description="Polar residues" evidence="3">
    <location>
        <begin position="48"/>
        <end position="58"/>
    </location>
</feature>
<dbReference type="GO" id="GO:0016887">
    <property type="term" value="F:ATP hydrolysis activity"/>
    <property type="evidence" value="ECO:0007669"/>
    <property type="project" value="InterPro"/>
</dbReference>
<sequence length="447" mass="49296">MRTEVSSKMRVHAEPSPGEDKSLVLYDDELLEDYLRDSPTHQERTLPRESSSSCGTSTTFAPGIRSKAWTILDIACRVTAPSGIPVVMIPLYRIVYGTVLKNSKHSISTATTKLIIATGAIISIKSFWDLESKRDSETYWVRNFVIRISTPGWSKALLERFVNCVSAAKAVDPNTTVLFETNPENSQFGRGSQPWKYRLRASRPLETIDLDDNVKSDLIADIDRFMDESRSKCLYIMSLNEVENEKYLKKLFGSPHKDDFLLLEDIDCAGIVRENMRGEGKKASVPNDKDANTPLQQATEGNLGISLAGLLSAIDGLPDGVVLVMTSNKPETLEQALIRPGRIDKQVFFGNVNHAVAKSIFVRMYQDDSNASGSQKGLPATRLDELGNTFASRIPNLQLTPAEIQGFLIEHSSAPETAIADVDPWVSDVLTAKKADRNIIGAAIPPP</sequence>
<dbReference type="InterPro" id="IPR027417">
    <property type="entry name" value="P-loop_NTPase"/>
</dbReference>
<reference evidence="6" key="1">
    <citation type="journal article" date="2020" name="Mol. Plant Microbe Interact.">
        <title>Genome Sequence of the Biocontrol Agent Coniothyrium minitans strain Conio (IMI 134523).</title>
        <authorList>
            <person name="Patel D."/>
            <person name="Shittu T.A."/>
            <person name="Baroncelli R."/>
            <person name="Muthumeenakshi S."/>
            <person name="Osborne T.H."/>
            <person name="Janganan T.K."/>
            <person name="Sreenivasaprasad S."/>
        </authorList>
    </citation>
    <scope>NUCLEOTIDE SEQUENCE</scope>
    <source>
        <strain evidence="6">Conio</strain>
    </source>
</reference>
<keyword evidence="2" id="KW-0067">ATP-binding</keyword>
<evidence type="ECO:0000256" key="3">
    <source>
        <dbReference type="SAM" id="MobiDB-lite"/>
    </source>
</evidence>
<feature type="region of interest" description="Disordered" evidence="3">
    <location>
        <begin position="38"/>
        <end position="58"/>
    </location>
</feature>
<dbReference type="EMBL" id="WJXW01000003">
    <property type="protein sequence ID" value="KAF9738491.1"/>
    <property type="molecule type" value="Genomic_DNA"/>
</dbReference>